<dbReference type="GO" id="GO:0016020">
    <property type="term" value="C:membrane"/>
    <property type="evidence" value="ECO:0007669"/>
    <property type="project" value="UniProtKB-SubCell"/>
</dbReference>
<dbReference type="PANTHER" id="PTHR11119">
    <property type="entry name" value="XANTHINE-URACIL / VITAMIN C PERMEASE FAMILY MEMBER"/>
    <property type="match status" value="1"/>
</dbReference>
<keyword evidence="5 7" id="KW-0472">Membrane</keyword>
<evidence type="ECO:0000256" key="6">
    <source>
        <dbReference type="SAM" id="MobiDB-lite"/>
    </source>
</evidence>
<feature type="compositionally biased region" description="Pro residues" evidence="6">
    <location>
        <begin position="10"/>
        <end position="20"/>
    </location>
</feature>
<evidence type="ECO:0000256" key="7">
    <source>
        <dbReference type="SAM" id="Phobius"/>
    </source>
</evidence>
<keyword evidence="3 7" id="KW-0812">Transmembrane</keyword>
<comment type="caution">
    <text evidence="8">The sequence shown here is derived from an EMBL/GenBank/DDBJ whole genome shotgun (WGS) entry which is preliminary data.</text>
</comment>
<dbReference type="Pfam" id="PF00860">
    <property type="entry name" value="Xan_ur_permease"/>
    <property type="match status" value="2"/>
</dbReference>
<sequence length="531" mass="58644">MFETVNQQHLPPPVAPPPMQQPLGGAKGPLYGPSEQLLQLHYCIHSNPSWPRAVLLGFQHYIVMLGTTVMIATYLVPRMGGTHGDKARVIQALLFASGINTLFQTWIGTRLPTVMGPSFSYVLPVLSIIKDYFDNNNFTSEHERFLHTMRTIQGSLIVSSIINILIGYLKVWGKFTRLFSPIVIVPVLANCVEIGLPMLILLVACQNLMRIHPVAHAVLEKFALLICIGLVWAYAAILTVAGSYNNAKADTQQNCRVDRSYLLESAPWIKVQYPFQWGTPIFRASHVFGMFGAALVTTAESTGTFYAAARLSGATFPPIHVINRSIGLQGIGQLFDGLFGAVVGTSASVENVGLLGLTHVGSRRVVQMSTGFMIFFSIFGKFGAFFAMIPLPIFAAMYCVLWGIVAGAGISFIQFANTNSLRNIYVLGISLFLGISIPQYFTTHTDDTGHGPLRTSAGWFNNIVNTFFSSPPAVAMIVGTLLDNTLDAHKTRNERGIPWWTPFQSRKGDSRNEEFYSYPVRMHEWIPSRFL</sequence>
<feature type="transmembrane region" description="Helical" evidence="7">
    <location>
        <begin position="178"/>
        <end position="202"/>
    </location>
</feature>
<evidence type="ECO:0000256" key="3">
    <source>
        <dbReference type="ARBA" id="ARBA00022692"/>
    </source>
</evidence>
<dbReference type="Proteomes" id="UP000428333">
    <property type="component" value="Linkage Group LG06"/>
</dbReference>
<dbReference type="EMBL" id="QEFC01001535">
    <property type="protein sequence ID" value="KAE9457098.1"/>
    <property type="molecule type" value="Genomic_DNA"/>
</dbReference>
<evidence type="ECO:0000313" key="8">
    <source>
        <dbReference type="EMBL" id="KAE9457098.1"/>
    </source>
</evidence>
<feature type="transmembrane region" description="Helical" evidence="7">
    <location>
        <begin position="154"/>
        <end position="172"/>
    </location>
</feature>
<feature type="transmembrane region" description="Helical" evidence="7">
    <location>
        <begin position="462"/>
        <end position="482"/>
    </location>
</feature>
<comment type="similarity">
    <text evidence="2">Belongs to the nucleobase:cation symporter-2 (NCS2) (TC 2.A.40) family.</text>
</comment>
<feature type="transmembrane region" description="Helical" evidence="7">
    <location>
        <begin position="395"/>
        <end position="416"/>
    </location>
</feature>
<gene>
    <name evidence="8" type="ORF">C3L33_10995</name>
</gene>
<proteinExistence type="inferred from homology"/>
<comment type="subcellular location">
    <subcellularLocation>
        <location evidence="1">Membrane</location>
        <topology evidence="1">Multi-pass membrane protein</topology>
    </subcellularLocation>
</comment>
<name>A0A6A4LRW4_9ERIC</name>
<keyword evidence="9" id="KW-1185">Reference proteome</keyword>
<evidence type="ECO:0000256" key="2">
    <source>
        <dbReference type="ARBA" id="ARBA00008821"/>
    </source>
</evidence>
<feature type="transmembrane region" description="Helical" evidence="7">
    <location>
        <begin position="58"/>
        <end position="77"/>
    </location>
</feature>
<dbReference type="GO" id="GO:0022857">
    <property type="term" value="F:transmembrane transporter activity"/>
    <property type="evidence" value="ECO:0007669"/>
    <property type="project" value="InterPro"/>
</dbReference>
<feature type="transmembrane region" description="Helical" evidence="7">
    <location>
        <begin position="370"/>
        <end position="389"/>
    </location>
</feature>
<evidence type="ECO:0000256" key="5">
    <source>
        <dbReference type="ARBA" id="ARBA00023136"/>
    </source>
</evidence>
<evidence type="ECO:0000256" key="4">
    <source>
        <dbReference type="ARBA" id="ARBA00022989"/>
    </source>
</evidence>
<evidence type="ECO:0008006" key="10">
    <source>
        <dbReference type="Google" id="ProtNLM"/>
    </source>
</evidence>
<feature type="transmembrane region" description="Helical" evidence="7">
    <location>
        <begin position="222"/>
        <end position="244"/>
    </location>
</feature>
<protein>
    <recommendedName>
        <fullName evidence="10">Nucleobase-ascorbate transporter 3</fullName>
    </recommendedName>
</protein>
<accession>A0A6A4LRW4</accession>
<evidence type="ECO:0000313" key="9">
    <source>
        <dbReference type="Proteomes" id="UP000428333"/>
    </source>
</evidence>
<reference evidence="8 9" key="1">
    <citation type="journal article" date="2019" name="Genome Biol. Evol.">
        <title>The Rhododendron genome and chromosomal organization provide insight into shared whole-genome duplications across the heath family (Ericaceae).</title>
        <authorList>
            <person name="Soza V.L."/>
            <person name="Lindsley D."/>
            <person name="Waalkes A."/>
            <person name="Ramage E."/>
            <person name="Patwardhan R.P."/>
            <person name="Burton J.N."/>
            <person name="Adey A."/>
            <person name="Kumar A."/>
            <person name="Qiu R."/>
            <person name="Shendure J."/>
            <person name="Hall B."/>
        </authorList>
    </citation>
    <scope>NUCLEOTIDE SEQUENCE [LARGE SCALE GENOMIC DNA]</scope>
    <source>
        <strain evidence="8">RSF 1966-606</strain>
    </source>
</reference>
<feature type="region of interest" description="Disordered" evidence="6">
    <location>
        <begin position="1"/>
        <end position="26"/>
    </location>
</feature>
<feature type="transmembrane region" description="Helical" evidence="7">
    <location>
        <begin position="423"/>
        <end position="442"/>
    </location>
</feature>
<feature type="non-terminal residue" evidence="8">
    <location>
        <position position="1"/>
    </location>
</feature>
<dbReference type="AlphaFoldDB" id="A0A6A4LRW4"/>
<keyword evidence="4 7" id="KW-1133">Transmembrane helix</keyword>
<evidence type="ECO:0000256" key="1">
    <source>
        <dbReference type="ARBA" id="ARBA00004141"/>
    </source>
</evidence>
<feature type="transmembrane region" description="Helical" evidence="7">
    <location>
        <begin position="89"/>
        <end position="108"/>
    </location>
</feature>
<dbReference type="InterPro" id="IPR006043">
    <property type="entry name" value="NCS2"/>
</dbReference>
<organism evidence="8 9">
    <name type="scientific">Rhododendron williamsianum</name>
    <dbReference type="NCBI Taxonomy" id="262921"/>
    <lineage>
        <taxon>Eukaryota</taxon>
        <taxon>Viridiplantae</taxon>
        <taxon>Streptophyta</taxon>
        <taxon>Embryophyta</taxon>
        <taxon>Tracheophyta</taxon>
        <taxon>Spermatophyta</taxon>
        <taxon>Magnoliopsida</taxon>
        <taxon>eudicotyledons</taxon>
        <taxon>Gunneridae</taxon>
        <taxon>Pentapetalae</taxon>
        <taxon>asterids</taxon>
        <taxon>Ericales</taxon>
        <taxon>Ericaceae</taxon>
        <taxon>Ericoideae</taxon>
        <taxon>Rhodoreae</taxon>
        <taxon>Rhododendron</taxon>
    </lineage>
</organism>
<dbReference type="OrthoDB" id="1641903at2759"/>